<evidence type="ECO:0000313" key="3">
    <source>
        <dbReference type="EMBL" id="GAA3676961.1"/>
    </source>
</evidence>
<accession>A0ABP7C5B2</accession>
<dbReference type="Pfam" id="PF06889">
    <property type="entry name" value="DUF1266"/>
    <property type="match status" value="1"/>
</dbReference>
<feature type="domain" description="DUF1266" evidence="2">
    <location>
        <begin position="212"/>
        <end position="425"/>
    </location>
</feature>
<feature type="region of interest" description="Disordered" evidence="1">
    <location>
        <begin position="1"/>
        <end position="32"/>
    </location>
</feature>
<dbReference type="EMBL" id="BAAAZP010000089">
    <property type="protein sequence ID" value="GAA3676961.1"/>
    <property type="molecule type" value="Genomic_DNA"/>
</dbReference>
<dbReference type="Proteomes" id="UP001500902">
    <property type="component" value="Unassembled WGS sequence"/>
</dbReference>
<sequence length="426" mass="48067">MMWEGMGPDLPAPSGIPGDGRAAAPVPAWQPPTDTERDLYEAKMRGDWAAYFDVLAGAKLYHAMSRAQADSQPGWIELNASLLGPRPGRKHLVFLTDGMLPAPVPDPVFFVIGLGRLARDWPRDDEWLAVNPGTPCEAFFPASAAHRLTWRWHAERMARPHRSRLRTLWVGGPLHGSVAHGLACGALLCVDNASLWNAMGWHGTGYVRERRRLEEWWRITSREQWSRTQESLLKGEMSSQVWRFVLSVRSALAHDFGGAVEVDHWRQVTARVIRHRAADEETATDGATRTAPSRDSETEAQVAGAQRLIGRITRYEARFRADGLLAEGRFVHSVEAWDYGRASKMARWGLGARYCDLAEAEMAVHRAGRVSQMAYRSWEDFSAAYILGRCLHFDQEEFGDWYGEMLNAHRILTTDPNSPWRNIPFK</sequence>
<protein>
    <recommendedName>
        <fullName evidence="2">DUF1266 domain-containing protein</fullName>
    </recommendedName>
</protein>
<proteinExistence type="predicted"/>
<feature type="region of interest" description="Disordered" evidence="1">
    <location>
        <begin position="276"/>
        <end position="300"/>
    </location>
</feature>
<comment type="caution">
    <text evidence="3">The sequence shown here is derived from an EMBL/GenBank/DDBJ whole genome shotgun (WGS) entry which is preliminary data.</text>
</comment>
<evidence type="ECO:0000256" key="1">
    <source>
        <dbReference type="SAM" id="MobiDB-lite"/>
    </source>
</evidence>
<organism evidence="3 4">
    <name type="scientific">Nonomuraea antimicrobica</name>
    <dbReference type="NCBI Taxonomy" id="561173"/>
    <lineage>
        <taxon>Bacteria</taxon>
        <taxon>Bacillati</taxon>
        <taxon>Actinomycetota</taxon>
        <taxon>Actinomycetes</taxon>
        <taxon>Streptosporangiales</taxon>
        <taxon>Streptosporangiaceae</taxon>
        <taxon>Nonomuraea</taxon>
    </lineage>
</organism>
<evidence type="ECO:0000313" key="4">
    <source>
        <dbReference type="Proteomes" id="UP001500902"/>
    </source>
</evidence>
<keyword evidence="4" id="KW-1185">Reference proteome</keyword>
<evidence type="ECO:0000259" key="2">
    <source>
        <dbReference type="Pfam" id="PF06889"/>
    </source>
</evidence>
<gene>
    <name evidence="3" type="ORF">GCM10022224_046440</name>
</gene>
<name>A0ABP7C5B2_9ACTN</name>
<dbReference type="InterPro" id="IPR009677">
    <property type="entry name" value="DUF1266"/>
</dbReference>
<reference evidence="4" key="1">
    <citation type="journal article" date="2019" name="Int. J. Syst. Evol. Microbiol.">
        <title>The Global Catalogue of Microorganisms (GCM) 10K type strain sequencing project: providing services to taxonomists for standard genome sequencing and annotation.</title>
        <authorList>
            <consortium name="The Broad Institute Genomics Platform"/>
            <consortium name="The Broad Institute Genome Sequencing Center for Infectious Disease"/>
            <person name="Wu L."/>
            <person name="Ma J."/>
        </authorList>
    </citation>
    <scope>NUCLEOTIDE SEQUENCE [LARGE SCALE GENOMIC DNA]</scope>
    <source>
        <strain evidence="4">JCM 16904</strain>
    </source>
</reference>